<dbReference type="InterPro" id="IPR048781">
    <property type="entry name" value="Sos7_CC"/>
</dbReference>
<organism evidence="4 5">
    <name type="scientific">Beauveria brongniartii RCEF 3172</name>
    <dbReference type="NCBI Taxonomy" id="1081107"/>
    <lineage>
        <taxon>Eukaryota</taxon>
        <taxon>Fungi</taxon>
        <taxon>Dikarya</taxon>
        <taxon>Ascomycota</taxon>
        <taxon>Pezizomycotina</taxon>
        <taxon>Sordariomycetes</taxon>
        <taxon>Hypocreomycetidae</taxon>
        <taxon>Hypocreales</taxon>
        <taxon>Cordycipitaceae</taxon>
        <taxon>Beauveria</taxon>
        <taxon>Beauveria brongniartii</taxon>
    </lineage>
</organism>
<protein>
    <recommendedName>
        <fullName evidence="3">Kinetochore protein Sos7 coiled-coil domain-containing protein</fullName>
    </recommendedName>
</protein>
<feature type="domain" description="Kinetochore protein Sos7 coiled-coil" evidence="3">
    <location>
        <begin position="74"/>
        <end position="148"/>
    </location>
</feature>
<reference evidence="4 5" key="1">
    <citation type="journal article" date="2016" name="Genome Biol. Evol.">
        <title>Divergent and convergent evolution of fungal pathogenicity.</title>
        <authorList>
            <person name="Shang Y."/>
            <person name="Xiao G."/>
            <person name="Zheng P."/>
            <person name="Cen K."/>
            <person name="Zhan S."/>
            <person name="Wang C."/>
        </authorList>
    </citation>
    <scope>NUCLEOTIDE SEQUENCE [LARGE SCALE GENOMIC DNA]</scope>
    <source>
        <strain evidence="4 5">RCEF 3172</strain>
    </source>
</reference>
<dbReference type="GO" id="GO:0000776">
    <property type="term" value="C:kinetochore"/>
    <property type="evidence" value="ECO:0007669"/>
    <property type="project" value="InterPro"/>
</dbReference>
<feature type="region of interest" description="Disordered" evidence="2">
    <location>
        <begin position="219"/>
        <end position="259"/>
    </location>
</feature>
<evidence type="ECO:0000259" key="3">
    <source>
        <dbReference type="Pfam" id="PF20882"/>
    </source>
</evidence>
<dbReference type="GO" id="GO:0034501">
    <property type="term" value="P:protein localization to kinetochore"/>
    <property type="evidence" value="ECO:0007669"/>
    <property type="project" value="InterPro"/>
</dbReference>
<dbReference type="Pfam" id="PF20882">
    <property type="entry name" value="Sos7"/>
    <property type="match status" value="1"/>
</dbReference>
<keyword evidence="1" id="KW-0175">Coiled coil</keyword>
<dbReference type="PANTHER" id="PTHR37329">
    <property type="entry name" value="KINETOCHORE PROTEIN SOS7"/>
    <property type="match status" value="1"/>
</dbReference>
<gene>
    <name evidence="4" type="ORF">BBO_06291</name>
</gene>
<accession>A0A162JCC4</accession>
<evidence type="ECO:0000256" key="1">
    <source>
        <dbReference type="SAM" id="Coils"/>
    </source>
</evidence>
<proteinExistence type="predicted"/>
<sequence>MADSPRKAAAKAQDVLMALTRHRAQQEISIIKLIQPITNYAAHEPRQRSSDVSNSYFEGPTPASLEADLAHYSELFSKLRFSYVEQVTKEKFIRAIVGDPPLIVSMRENIELEKHNMEAKAELKNLKLDVASMIVGLEGKARELSQKYESIQLETARLGEIPMKLHDLRTQVAELKSSRATADSNPDMNLPLTKTRQLVSRRQAEQQEVTRELEALQSKLPRKRKEAERLEAELGPLETKRQNSKAAAREAKRRKEATLGGVGDDLEQRARWWRASERILRQLLDTKSY</sequence>
<evidence type="ECO:0000313" key="4">
    <source>
        <dbReference type="EMBL" id="OAA40233.1"/>
    </source>
</evidence>
<comment type="caution">
    <text evidence="4">The sequence shown here is derived from an EMBL/GenBank/DDBJ whole genome shotgun (WGS) entry which is preliminary data.</text>
</comment>
<dbReference type="Proteomes" id="UP000076863">
    <property type="component" value="Unassembled WGS sequence"/>
</dbReference>
<dbReference type="OrthoDB" id="18959at2759"/>
<dbReference type="InterPro" id="IPR037475">
    <property type="entry name" value="Sos7"/>
</dbReference>
<dbReference type="GO" id="GO:0051315">
    <property type="term" value="P:attachment of mitotic spindle microtubules to kinetochore"/>
    <property type="evidence" value="ECO:0007669"/>
    <property type="project" value="TreeGrafter"/>
</dbReference>
<name>A0A162JCC4_9HYPO</name>
<dbReference type="AlphaFoldDB" id="A0A162JCC4"/>
<feature type="coiled-coil region" evidence="1">
    <location>
        <begin position="107"/>
        <end position="154"/>
    </location>
</feature>
<keyword evidence="5" id="KW-1185">Reference proteome</keyword>
<dbReference type="PANTHER" id="PTHR37329:SF1">
    <property type="entry name" value="KINETOCHORE PROTEIN SOS7"/>
    <property type="match status" value="1"/>
</dbReference>
<evidence type="ECO:0000256" key="2">
    <source>
        <dbReference type="SAM" id="MobiDB-lite"/>
    </source>
</evidence>
<dbReference type="EMBL" id="AZHA01000020">
    <property type="protein sequence ID" value="OAA40233.1"/>
    <property type="molecule type" value="Genomic_DNA"/>
</dbReference>
<evidence type="ECO:0000313" key="5">
    <source>
        <dbReference type="Proteomes" id="UP000076863"/>
    </source>
</evidence>